<proteinExistence type="predicted"/>
<dbReference type="Proteomes" id="UP000236753">
    <property type="component" value="Unassembled WGS sequence"/>
</dbReference>
<name>A0A1H5T2G4_9PROT</name>
<sequence>MARLFDYSEEYIDESMVAIEELADLCQLEKNECLTVAQCASLLCVHNKTEKLDRSEDIGTYIMVAFNDIRLGELQVLHPETLLSWTEYLKLLKAGMYSGENKMLAPMVTAKWLVPLDECERWYRTKGLDIDLSAVKADLDKIKAGTSFKFLTQKHLSLSENPSIYNINHQSPIDDCFSEEECSLFDPLTKKQIGQLFTVVHGEDWIKFFDKASRNGLDSARYGKKPYKYNPAGVANWLYREGRYRSNTLARILSENLPARSRQHRENLLDSRGLLEEN</sequence>
<dbReference type="AlphaFoldDB" id="A0A1H5T2G4"/>
<organism evidence="1 2">
    <name type="scientific">Nitrosomonas ureae</name>
    <dbReference type="NCBI Taxonomy" id="44577"/>
    <lineage>
        <taxon>Bacteria</taxon>
        <taxon>Pseudomonadati</taxon>
        <taxon>Pseudomonadota</taxon>
        <taxon>Betaproteobacteria</taxon>
        <taxon>Nitrosomonadales</taxon>
        <taxon>Nitrosomonadaceae</taxon>
        <taxon>Nitrosomonas</taxon>
    </lineage>
</organism>
<protein>
    <submittedName>
        <fullName evidence="1">Uncharacterized protein</fullName>
    </submittedName>
</protein>
<evidence type="ECO:0000313" key="2">
    <source>
        <dbReference type="Proteomes" id="UP000236753"/>
    </source>
</evidence>
<dbReference type="EMBL" id="FNUX01000003">
    <property type="protein sequence ID" value="SEF56348.1"/>
    <property type="molecule type" value="Genomic_DNA"/>
</dbReference>
<reference evidence="1 2" key="1">
    <citation type="submission" date="2016-10" db="EMBL/GenBank/DDBJ databases">
        <authorList>
            <person name="de Groot N.N."/>
        </authorList>
    </citation>
    <scope>NUCLEOTIDE SEQUENCE [LARGE SCALE GENOMIC DNA]</scope>
    <source>
        <strain evidence="1 2">Nm13</strain>
    </source>
</reference>
<evidence type="ECO:0000313" key="1">
    <source>
        <dbReference type="EMBL" id="SEF56348.1"/>
    </source>
</evidence>
<dbReference type="RefSeq" id="WP_103965658.1">
    <property type="nucleotide sequence ID" value="NZ_FNUX01000003.1"/>
</dbReference>
<accession>A0A1H5T2G4</accession>
<gene>
    <name evidence="1" type="ORF">SAMN05216334_103192</name>
</gene>